<evidence type="ECO:0000313" key="1">
    <source>
        <dbReference type="EMBL" id="MWK57150.1"/>
    </source>
</evidence>
<comment type="caution">
    <text evidence="1">The sequence shown here is derived from an EMBL/GenBank/DDBJ whole genome shotgun (WGS) entry which is preliminary data.</text>
</comment>
<sequence length="370" mass="42056">MRLIYLSPMPWHSFTQRPHELVRCFHERTGEPVLWIEPYPTRFPTLNDLPRLRAALRRSEQPLLQAPEVPSWLRLVQPIAMPIEPLPGSGWLNRPLWQSVLEQVRHFAEKPTMLGIGKPSSLALRLLREPLFQTSFYDAMDNFSEFYEGFSRRAMERRQRLTAQAVSTVLTSSSALQAQMSTLSANVMLLGNACAAERLPSGQKRRKTMRNRPVLGYVGTIAKWFAWEIVVALAKAFPHAEVRLIGPLHTPAPMLLPPNIRISGEVSHAAAINAMADFDIGLIPFKCDALTHFVDPIKYYEYRALGLPVISTAFGEMASRRSHPGTFLLDGPEDIARAMDNALKFEEPEEQTLQFRRENSWRMRFSAPIS</sequence>
<protein>
    <submittedName>
        <fullName evidence="1">Glycosyltransferase</fullName>
    </submittedName>
</protein>
<name>A0A7X3H8V1_9GAMM</name>
<dbReference type="Gene3D" id="3.40.50.2000">
    <property type="entry name" value="Glycogen Phosphorylase B"/>
    <property type="match status" value="1"/>
</dbReference>
<proteinExistence type="predicted"/>
<organism evidence="1 2">
    <name type="scientific">Metapseudomonas otitidis</name>
    <dbReference type="NCBI Taxonomy" id="319939"/>
    <lineage>
        <taxon>Bacteria</taxon>
        <taxon>Pseudomonadati</taxon>
        <taxon>Pseudomonadota</taxon>
        <taxon>Gammaproteobacteria</taxon>
        <taxon>Pseudomonadales</taxon>
        <taxon>Pseudomonadaceae</taxon>
        <taxon>Metapseudomonas</taxon>
    </lineage>
</organism>
<dbReference type="Proteomes" id="UP000461288">
    <property type="component" value="Unassembled WGS sequence"/>
</dbReference>
<accession>A0A7X3H8V1</accession>
<dbReference type="GO" id="GO:0016740">
    <property type="term" value="F:transferase activity"/>
    <property type="evidence" value="ECO:0007669"/>
    <property type="project" value="UniProtKB-KW"/>
</dbReference>
<dbReference type="RefSeq" id="WP_160481200.1">
    <property type="nucleotide sequence ID" value="NZ_WTFN01000031.1"/>
</dbReference>
<dbReference type="AlphaFoldDB" id="A0A7X3H8V1"/>
<dbReference type="SUPFAM" id="SSF53756">
    <property type="entry name" value="UDP-Glycosyltransferase/glycogen phosphorylase"/>
    <property type="match status" value="1"/>
</dbReference>
<gene>
    <name evidence="1" type="ORF">GO594_14290</name>
</gene>
<reference evidence="1 2" key="1">
    <citation type="submission" date="2019-12" db="EMBL/GenBank/DDBJ databases">
        <title>Draft genome sequence of Pseudomonas otitidis recovered from a chicken carcass.</title>
        <authorList>
            <person name="Vieira T.R."/>
            <person name="Oliviera E.F.C."/>
            <person name="Silva N.M.V."/>
            <person name="Sambrano G.E."/>
            <person name="Cibulski S.P."/>
            <person name="Cardoso M.R.I."/>
        </authorList>
    </citation>
    <scope>NUCLEOTIDE SEQUENCE [LARGE SCALE GENOMIC DNA]</scope>
    <source>
        <strain evidence="1 2">25_K</strain>
    </source>
</reference>
<keyword evidence="1" id="KW-0808">Transferase</keyword>
<evidence type="ECO:0000313" key="2">
    <source>
        <dbReference type="Proteomes" id="UP000461288"/>
    </source>
</evidence>
<dbReference type="EMBL" id="WTFN01000031">
    <property type="protein sequence ID" value="MWK57150.1"/>
    <property type="molecule type" value="Genomic_DNA"/>
</dbReference>